<dbReference type="InterPro" id="IPR010657">
    <property type="entry name" value="ImpA_N"/>
</dbReference>
<dbReference type="Pfam" id="PF06812">
    <property type="entry name" value="ImpA_N"/>
    <property type="match status" value="1"/>
</dbReference>
<sequence>MRFSSEYEALETELAKLQSIHGENQPDWQKIVETSECVLREHSKDLRVAVWLVWALYQRESFAGLLAGLGLLLHLCEQHWAVVYPIRQRTRDAAFGWLVLRLDPVFAQSLSVAGQQPVFHLLHEHLSRLDECWSQRMGHDAPLLLPIRRQLSERLEQGAQGNPAPAALPQVMTQVKQVAAQLLKPEPAIENEREANRQLRALQDQARPLCKWWLRQGAADLRALRLSRTLAWLSLTRYPDADNQRITTLRGPAVDKLKRCQERLAQGHYADLILEFDASLSSAMFWFDGLRMQWECLDALQANLAKTELEVSFALLLQRLPDLPEYRFYDGMPFADASTRDWIALHVARHLQTNRPLAQAKNIDAAPWETALQEGLPRLRKDGLKAVVGEFTQSLHAARSERDRFHWRLAQARLCVLAGKHELAKIQLEQLDDHLQQAGLERWEPELALQVAQLLFRCCERLPQDQAVRERKEQTHRRLCHFDLEAVLE</sequence>
<dbReference type="PANTHER" id="PTHR37024:SF5">
    <property type="entry name" value="IMPA N-TERMINAL DOMAIN-CONTAINING PROTEIN"/>
    <property type="match status" value="1"/>
</dbReference>
<organism evidence="2 3">
    <name type="scientific">Pseudomonas trivialis</name>
    <dbReference type="NCBI Taxonomy" id="200450"/>
    <lineage>
        <taxon>Bacteria</taxon>
        <taxon>Pseudomonadati</taxon>
        <taxon>Pseudomonadota</taxon>
        <taxon>Gammaproteobacteria</taxon>
        <taxon>Pseudomonadales</taxon>
        <taxon>Pseudomonadaceae</taxon>
        <taxon>Pseudomonas</taxon>
    </lineage>
</organism>
<dbReference type="PATRIC" id="fig|200450.4.peg.777"/>
<accession>A0A0R2ZCQ0</accession>
<proteinExistence type="predicted"/>
<feature type="domain" description="ImpA N-terminal" evidence="1">
    <location>
        <begin position="2"/>
        <end position="99"/>
    </location>
</feature>
<dbReference type="NCBIfam" id="TIGR03362">
    <property type="entry name" value="VI_chp_7"/>
    <property type="match status" value="1"/>
</dbReference>
<reference evidence="2 3" key="1">
    <citation type="submission" date="2015-02" db="EMBL/GenBank/DDBJ databases">
        <title>Two Pseudomonas sp. nov. isolated from raw milk.</title>
        <authorList>
            <person name="Wenning M."/>
            <person name="von Neubeck M."/>
            <person name="Huptas C."/>
            <person name="Scherer S."/>
        </authorList>
    </citation>
    <scope>NUCLEOTIDE SEQUENCE [LARGE SCALE GENOMIC DNA]</scope>
    <source>
        <strain evidence="2 3">DSM 14937</strain>
    </source>
</reference>
<name>A0A0R2ZCQ0_9PSED</name>
<dbReference type="EMBL" id="JYLK01000014">
    <property type="protein sequence ID" value="KRP58614.1"/>
    <property type="molecule type" value="Genomic_DNA"/>
</dbReference>
<dbReference type="Pfam" id="PF16989">
    <property type="entry name" value="T6SS_VasJ"/>
    <property type="match status" value="1"/>
</dbReference>
<evidence type="ECO:0000259" key="1">
    <source>
        <dbReference type="Pfam" id="PF06812"/>
    </source>
</evidence>
<gene>
    <name evidence="2" type="ORF">TU79_19190</name>
</gene>
<dbReference type="InterPro" id="IPR017739">
    <property type="entry name" value="T6SS-assoc_VCA0119"/>
</dbReference>
<dbReference type="PANTHER" id="PTHR37024">
    <property type="entry name" value="TYPE VI SECRETION SYSTEM DUF2094 AND IMPA-RELATED DOMAIN PROTEIN"/>
    <property type="match status" value="1"/>
</dbReference>
<comment type="caution">
    <text evidence="2">The sequence shown here is derived from an EMBL/GenBank/DDBJ whole genome shotgun (WGS) entry which is preliminary data.</text>
</comment>
<evidence type="ECO:0000313" key="3">
    <source>
        <dbReference type="Proteomes" id="UP000052019"/>
    </source>
</evidence>
<evidence type="ECO:0000313" key="2">
    <source>
        <dbReference type="EMBL" id="KRP58614.1"/>
    </source>
</evidence>
<dbReference type="Proteomes" id="UP000052019">
    <property type="component" value="Unassembled WGS sequence"/>
</dbReference>
<dbReference type="AlphaFoldDB" id="A0A0R2ZCQ0"/>
<protein>
    <submittedName>
        <fullName evidence="2">Type VI secretion protein ImpA</fullName>
    </submittedName>
</protein>